<evidence type="ECO:0000313" key="8">
    <source>
        <dbReference type="Proteomes" id="UP001457282"/>
    </source>
</evidence>
<dbReference type="AlphaFoldDB" id="A0AAW1XMB6"/>
<gene>
    <name evidence="7" type="ORF">M0R45_014696</name>
</gene>
<dbReference type="Gene3D" id="2.170.150.80">
    <property type="entry name" value="NAC domain"/>
    <property type="match status" value="1"/>
</dbReference>
<keyword evidence="4" id="KW-0539">Nucleus</keyword>
<dbReference type="PROSITE" id="PS51005">
    <property type="entry name" value="NAC"/>
    <property type="match status" value="1"/>
</dbReference>
<comment type="caution">
    <text evidence="7">The sequence shown here is derived from an EMBL/GenBank/DDBJ whole genome shotgun (WGS) entry which is preliminary data.</text>
</comment>
<evidence type="ECO:0000256" key="2">
    <source>
        <dbReference type="ARBA" id="ARBA00023125"/>
    </source>
</evidence>
<evidence type="ECO:0000256" key="1">
    <source>
        <dbReference type="ARBA" id="ARBA00023015"/>
    </source>
</evidence>
<evidence type="ECO:0000256" key="3">
    <source>
        <dbReference type="ARBA" id="ARBA00023163"/>
    </source>
</evidence>
<reference evidence="7 8" key="1">
    <citation type="journal article" date="2023" name="G3 (Bethesda)">
        <title>A chromosome-length genome assembly and annotation of blackberry (Rubus argutus, cv. 'Hillquist').</title>
        <authorList>
            <person name="Bruna T."/>
            <person name="Aryal R."/>
            <person name="Dudchenko O."/>
            <person name="Sargent D.J."/>
            <person name="Mead D."/>
            <person name="Buti M."/>
            <person name="Cavallini A."/>
            <person name="Hytonen T."/>
            <person name="Andres J."/>
            <person name="Pham M."/>
            <person name="Weisz D."/>
            <person name="Mascagni F."/>
            <person name="Usai G."/>
            <person name="Natali L."/>
            <person name="Bassil N."/>
            <person name="Fernandez G.E."/>
            <person name="Lomsadze A."/>
            <person name="Armour M."/>
            <person name="Olukolu B."/>
            <person name="Poorten T."/>
            <person name="Britton C."/>
            <person name="Davik J."/>
            <person name="Ashrafi H."/>
            <person name="Aiden E.L."/>
            <person name="Borodovsky M."/>
            <person name="Worthington M."/>
        </authorList>
    </citation>
    <scope>NUCLEOTIDE SEQUENCE [LARGE SCALE GENOMIC DNA]</scope>
    <source>
        <strain evidence="7">PI 553951</strain>
    </source>
</reference>
<feature type="region of interest" description="Disordered" evidence="5">
    <location>
        <begin position="182"/>
        <end position="255"/>
    </location>
</feature>
<dbReference type="PANTHER" id="PTHR31719:SF164">
    <property type="entry name" value="NAC DOMAIN-CONTAINING PROTEIN"/>
    <property type="match status" value="1"/>
</dbReference>
<keyword evidence="3" id="KW-0804">Transcription</keyword>
<name>A0AAW1XMB6_RUBAR</name>
<dbReference type="GO" id="GO:0048731">
    <property type="term" value="P:system development"/>
    <property type="evidence" value="ECO:0007669"/>
    <property type="project" value="TreeGrafter"/>
</dbReference>
<dbReference type="Proteomes" id="UP001457282">
    <property type="component" value="Unassembled WGS sequence"/>
</dbReference>
<evidence type="ECO:0000259" key="6">
    <source>
        <dbReference type="PROSITE" id="PS51005"/>
    </source>
</evidence>
<dbReference type="InterPro" id="IPR003441">
    <property type="entry name" value="NAC-dom"/>
</dbReference>
<feature type="compositionally biased region" description="Acidic residues" evidence="5">
    <location>
        <begin position="189"/>
        <end position="213"/>
    </location>
</feature>
<keyword evidence="1" id="KW-0805">Transcription regulation</keyword>
<dbReference type="GO" id="GO:0006355">
    <property type="term" value="P:regulation of DNA-templated transcription"/>
    <property type="evidence" value="ECO:0007669"/>
    <property type="project" value="InterPro"/>
</dbReference>
<dbReference type="PANTHER" id="PTHR31719">
    <property type="entry name" value="NAC TRANSCRIPTION FACTOR 56"/>
    <property type="match status" value="1"/>
</dbReference>
<dbReference type="EMBL" id="JBEDUW010000003">
    <property type="protein sequence ID" value="KAK9937932.1"/>
    <property type="molecule type" value="Genomic_DNA"/>
</dbReference>
<evidence type="ECO:0000256" key="5">
    <source>
        <dbReference type="SAM" id="MobiDB-lite"/>
    </source>
</evidence>
<evidence type="ECO:0000313" key="7">
    <source>
        <dbReference type="EMBL" id="KAK9937932.1"/>
    </source>
</evidence>
<proteinExistence type="predicted"/>
<dbReference type="GO" id="GO:0003677">
    <property type="term" value="F:DNA binding"/>
    <property type="evidence" value="ECO:0007669"/>
    <property type="project" value="UniProtKB-KW"/>
</dbReference>
<sequence>MEGGGFDGRLLLPGQRFCPMEDELLMHYLKPKVNGKEVPGNEDVICELDLYGDQDPWKIWERFQERRANDLRKNKDLYFFTQKKKMSATGKRIRRTVGSGGTWKGQNAGKEIYLLDENQKPTTTLLGVKKSYTYKNKRSVHHGRWIMYEFELDKSQLLHKNQVNKNDYVLCLLRKNDELPVKKRKRQEEEEEEEEEEMDGDYDDQDDDEDNDVNSDPVLVIEEPQEKRQRLSDNMPALPSTDNVPTPPCTDNASAPSFEFAELEQWFDQQWPEAEQEAGPTPSIEVEQEAGPVPLEDEPFALQVDENKGLEQIETDEGAPPSELAELDQQWFEAEQISLQVDENSGLLQQFEAEPQLGEENMEQQLCVPTFAADEIMSGLQFHQDEDLYMQMGAEVGVMTQGQVDVYGGNFSDVMVGAKWPNYFVEELMNDEQPNTMEMGDWNDAYSDFGYLAF</sequence>
<feature type="compositionally biased region" description="Polar residues" evidence="5">
    <location>
        <begin position="240"/>
        <end position="255"/>
    </location>
</feature>
<protein>
    <recommendedName>
        <fullName evidence="6">NAC domain-containing protein</fullName>
    </recommendedName>
</protein>
<dbReference type="SUPFAM" id="SSF101941">
    <property type="entry name" value="NAC domain"/>
    <property type="match status" value="1"/>
</dbReference>
<dbReference type="InterPro" id="IPR036093">
    <property type="entry name" value="NAC_dom_sf"/>
</dbReference>
<keyword evidence="8" id="KW-1185">Reference proteome</keyword>
<accession>A0AAW1XMB6</accession>
<feature type="domain" description="NAC" evidence="6">
    <location>
        <begin position="11"/>
        <end position="176"/>
    </location>
</feature>
<keyword evidence="2" id="KW-0238">DNA-binding</keyword>
<dbReference type="Pfam" id="PF02365">
    <property type="entry name" value="NAM"/>
    <property type="match status" value="1"/>
</dbReference>
<evidence type="ECO:0000256" key="4">
    <source>
        <dbReference type="ARBA" id="ARBA00023242"/>
    </source>
</evidence>
<organism evidence="7 8">
    <name type="scientific">Rubus argutus</name>
    <name type="common">Southern blackberry</name>
    <dbReference type="NCBI Taxonomy" id="59490"/>
    <lineage>
        <taxon>Eukaryota</taxon>
        <taxon>Viridiplantae</taxon>
        <taxon>Streptophyta</taxon>
        <taxon>Embryophyta</taxon>
        <taxon>Tracheophyta</taxon>
        <taxon>Spermatophyta</taxon>
        <taxon>Magnoliopsida</taxon>
        <taxon>eudicotyledons</taxon>
        <taxon>Gunneridae</taxon>
        <taxon>Pentapetalae</taxon>
        <taxon>rosids</taxon>
        <taxon>fabids</taxon>
        <taxon>Rosales</taxon>
        <taxon>Rosaceae</taxon>
        <taxon>Rosoideae</taxon>
        <taxon>Rosoideae incertae sedis</taxon>
        <taxon>Rubus</taxon>
    </lineage>
</organism>